<protein>
    <submittedName>
        <fullName evidence="5">Crp/Fnr family transcriptional regulator</fullName>
    </submittedName>
</protein>
<organism evidence="5 6">
    <name type="scientific">Candidatus Acetatifactor stercoripullorum</name>
    <dbReference type="NCBI Taxonomy" id="2838414"/>
    <lineage>
        <taxon>Bacteria</taxon>
        <taxon>Bacillati</taxon>
        <taxon>Bacillota</taxon>
        <taxon>Clostridia</taxon>
        <taxon>Lachnospirales</taxon>
        <taxon>Lachnospiraceae</taxon>
        <taxon>Acetatifactor</taxon>
    </lineage>
</organism>
<dbReference type="InterPro" id="IPR018490">
    <property type="entry name" value="cNMP-bd_dom_sf"/>
</dbReference>
<dbReference type="GO" id="GO:0005829">
    <property type="term" value="C:cytosol"/>
    <property type="evidence" value="ECO:0007669"/>
    <property type="project" value="TreeGrafter"/>
</dbReference>
<dbReference type="CDD" id="cd00038">
    <property type="entry name" value="CAP_ED"/>
    <property type="match status" value="1"/>
</dbReference>
<dbReference type="AlphaFoldDB" id="A0A9D1R6C7"/>
<name>A0A9D1R6C7_9FIRM</name>
<proteinExistence type="predicted"/>
<dbReference type="InterPro" id="IPR012318">
    <property type="entry name" value="HTH_CRP"/>
</dbReference>
<dbReference type="EMBL" id="DXGH01000052">
    <property type="protein sequence ID" value="HIW81805.1"/>
    <property type="molecule type" value="Genomic_DNA"/>
</dbReference>
<keyword evidence="1" id="KW-0805">Transcription regulation</keyword>
<dbReference type="InterPro" id="IPR036388">
    <property type="entry name" value="WH-like_DNA-bd_sf"/>
</dbReference>
<dbReference type="Gene3D" id="1.10.10.10">
    <property type="entry name" value="Winged helix-like DNA-binding domain superfamily/Winged helix DNA-binding domain"/>
    <property type="match status" value="1"/>
</dbReference>
<dbReference type="Proteomes" id="UP000824265">
    <property type="component" value="Unassembled WGS sequence"/>
</dbReference>
<dbReference type="Gene3D" id="2.60.120.10">
    <property type="entry name" value="Jelly Rolls"/>
    <property type="match status" value="1"/>
</dbReference>
<dbReference type="InterPro" id="IPR036390">
    <property type="entry name" value="WH_DNA-bd_sf"/>
</dbReference>
<comment type="caution">
    <text evidence="5">The sequence shown here is derived from an EMBL/GenBank/DDBJ whole genome shotgun (WGS) entry which is preliminary data.</text>
</comment>
<dbReference type="PANTHER" id="PTHR24567:SF74">
    <property type="entry name" value="HTH-TYPE TRANSCRIPTIONAL REGULATOR ARCR"/>
    <property type="match status" value="1"/>
</dbReference>
<evidence type="ECO:0000313" key="6">
    <source>
        <dbReference type="Proteomes" id="UP000824265"/>
    </source>
</evidence>
<evidence type="ECO:0000259" key="4">
    <source>
        <dbReference type="PROSITE" id="PS51063"/>
    </source>
</evidence>
<keyword evidence="3" id="KW-0804">Transcription</keyword>
<keyword evidence="2" id="KW-0238">DNA-binding</keyword>
<evidence type="ECO:0000256" key="2">
    <source>
        <dbReference type="ARBA" id="ARBA00023125"/>
    </source>
</evidence>
<evidence type="ECO:0000256" key="1">
    <source>
        <dbReference type="ARBA" id="ARBA00023015"/>
    </source>
</evidence>
<reference evidence="5" key="2">
    <citation type="submission" date="2021-04" db="EMBL/GenBank/DDBJ databases">
        <authorList>
            <person name="Gilroy R."/>
        </authorList>
    </citation>
    <scope>NUCLEOTIDE SEQUENCE</scope>
    <source>
        <strain evidence="5">CHK195-6426</strain>
    </source>
</reference>
<feature type="domain" description="HTH crp-type" evidence="4">
    <location>
        <begin position="145"/>
        <end position="211"/>
    </location>
</feature>
<dbReference type="InterPro" id="IPR050397">
    <property type="entry name" value="Env_Response_Regulators"/>
</dbReference>
<dbReference type="SUPFAM" id="SSF51206">
    <property type="entry name" value="cAMP-binding domain-like"/>
    <property type="match status" value="1"/>
</dbReference>
<dbReference type="GO" id="GO:0003700">
    <property type="term" value="F:DNA-binding transcription factor activity"/>
    <property type="evidence" value="ECO:0007669"/>
    <property type="project" value="TreeGrafter"/>
</dbReference>
<sequence>MELKNYFPIWNQLTETQQKILSDAAVSRTVKKGTVIHNGSEDCVGLLLIKSGQLRAFIRSEEGREITIYRLFDLDICLFSASCMLSSIQFDVSIEAEKDTDLWVIPSEVYKQLTAQSAPLSNYTNEIMASRFSEVMWLIDQILWKRFDQRLAAFLLEEAELEGSDCLKITQEAIGNHLGTAREVVTRMLSHFQSEGLVKLSRGVVQITNLQRLRKLYPYHRD</sequence>
<dbReference type="Pfam" id="PF00027">
    <property type="entry name" value="cNMP_binding"/>
    <property type="match status" value="1"/>
</dbReference>
<gene>
    <name evidence="5" type="ORF">H9742_09875</name>
</gene>
<evidence type="ECO:0000313" key="5">
    <source>
        <dbReference type="EMBL" id="HIW81805.1"/>
    </source>
</evidence>
<dbReference type="PRINTS" id="PR00034">
    <property type="entry name" value="HTHCRP"/>
</dbReference>
<reference evidence="5" key="1">
    <citation type="journal article" date="2021" name="PeerJ">
        <title>Extensive microbial diversity within the chicken gut microbiome revealed by metagenomics and culture.</title>
        <authorList>
            <person name="Gilroy R."/>
            <person name="Ravi A."/>
            <person name="Getino M."/>
            <person name="Pursley I."/>
            <person name="Horton D.L."/>
            <person name="Alikhan N.F."/>
            <person name="Baker D."/>
            <person name="Gharbi K."/>
            <person name="Hall N."/>
            <person name="Watson M."/>
            <person name="Adriaenssens E.M."/>
            <person name="Foster-Nyarko E."/>
            <person name="Jarju S."/>
            <person name="Secka A."/>
            <person name="Antonio M."/>
            <person name="Oren A."/>
            <person name="Chaudhuri R.R."/>
            <person name="La Ragione R."/>
            <person name="Hildebrand F."/>
            <person name="Pallen M.J."/>
        </authorList>
    </citation>
    <scope>NUCLEOTIDE SEQUENCE</scope>
    <source>
        <strain evidence="5">CHK195-6426</strain>
    </source>
</reference>
<dbReference type="SMART" id="SM00419">
    <property type="entry name" value="HTH_CRP"/>
    <property type="match status" value="1"/>
</dbReference>
<accession>A0A9D1R6C7</accession>
<dbReference type="PANTHER" id="PTHR24567">
    <property type="entry name" value="CRP FAMILY TRANSCRIPTIONAL REGULATORY PROTEIN"/>
    <property type="match status" value="1"/>
</dbReference>
<dbReference type="InterPro" id="IPR000595">
    <property type="entry name" value="cNMP-bd_dom"/>
</dbReference>
<dbReference type="InterPro" id="IPR014710">
    <property type="entry name" value="RmlC-like_jellyroll"/>
</dbReference>
<evidence type="ECO:0000256" key="3">
    <source>
        <dbReference type="ARBA" id="ARBA00023163"/>
    </source>
</evidence>
<dbReference type="GO" id="GO:0003677">
    <property type="term" value="F:DNA binding"/>
    <property type="evidence" value="ECO:0007669"/>
    <property type="project" value="UniProtKB-KW"/>
</dbReference>
<dbReference type="Pfam" id="PF13545">
    <property type="entry name" value="HTH_Crp_2"/>
    <property type="match status" value="1"/>
</dbReference>
<dbReference type="SUPFAM" id="SSF46785">
    <property type="entry name" value="Winged helix' DNA-binding domain"/>
    <property type="match status" value="1"/>
</dbReference>
<dbReference type="PROSITE" id="PS51063">
    <property type="entry name" value="HTH_CRP_2"/>
    <property type="match status" value="1"/>
</dbReference>